<proteinExistence type="predicted"/>
<protein>
    <submittedName>
        <fullName evidence="1">Uncharacterized protein</fullName>
    </submittedName>
</protein>
<dbReference type="AlphaFoldDB" id="A0A3A8P321"/>
<sequence length="167" mass="17199">MLHGRQCGQSSGHLYERSIDLSLKAFLKHAWMGGVMAGAVALSGCGGDGDVQGETASMGASPMKSAPTALVGDGCVFGDGSAIASGTSRTLYPVTCPSDCNDFPNGGLDLVLFCKDGVLGENDPSLTGGTVGPPFRNALLFNGSRRCTALPTAQWAQSVDRLTCVRR</sequence>
<comment type="caution">
    <text evidence="1">The sequence shown here is derived from an EMBL/GenBank/DDBJ whole genome shotgun (WGS) entry which is preliminary data.</text>
</comment>
<keyword evidence="2" id="KW-1185">Reference proteome</keyword>
<accession>A0A3A8P321</accession>
<dbReference type="Proteomes" id="UP000272888">
    <property type="component" value="Unassembled WGS sequence"/>
</dbReference>
<gene>
    <name evidence="1" type="ORF">D7V93_31390</name>
</gene>
<dbReference type="EMBL" id="RAWB01000446">
    <property type="protein sequence ID" value="RKH49820.1"/>
    <property type="molecule type" value="Genomic_DNA"/>
</dbReference>
<name>A0A3A8P321_9BACT</name>
<evidence type="ECO:0000313" key="1">
    <source>
        <dbReference type="EMBL" id="RKH49820.1"/>
    </source>
</evidence>
<reference evidence="2" key="1">
    <citation type="submission" date="2018-09" db="EMBL/GenBank/DDBJ databases">
        <authorList>
            <person name="Livingstone P.G."/>
            <person name="Whitworth D.E."/>
        </authorList>
    </citation>
    <scope>NUCLEOTIDE SEQUENCE [LARGE SCALE GENOMIC DNA]</scope>
    <source>
        <strain evidence="2">CA051B</strain>
    </source>
</reference>
<evidence type="ECO:0000313" key="2">
    <source>
        <dbReference type="Proteomes" id="UP000272888"/>
    </source>
</evidence>
<organism evidence="1 2">
    <name type="scientific">Corallococcus llansteffanensis</name>
    <dbReference type="NCBI Taxonomy" id="2316731"/>
    <lineage>
        <taxon>Bacteria</taxon>
        <taxon>Pseudomonadati</taxon>
        <taxon>Myxococcota</taxon>
        <taxon>Myxococcia</taxon>
        <taxon>Myxococcales</taxon>
        <taxon>Cystobacterineae</taxon>
        <taxon>Myxococcaceae</taxon>
        <taxon>Corallococcus</taxon>
    </lineage>
</organism>